<dbReference type="NCBIfam" id="TIGR04183">
    <property type="entry name" value="Por_Secre_tail"/>
    <property type="match status" value="1"/>
</dbReference>
<dbReference type="Gene3D" id="2.60.40.10">
    <property type="entry name" value="Immunoglobulins"/>
    <property type="match status" value="5"/>
</dbReference>
<dbReference type="EMBL" id="JBHUPC010000012">
    <property type="protein sequence ID" value="MFD2891442.1"/>
    <property type="molecule type" value="Genomic_DNA"/>
</dbReference>
<organism evidence="5 6">
    <name type="scientific">Flavobacterium chuncheonense</name>
    <dbReference type="NCBI Taxonomy" id="2026653"/>
    <lineage>
        <taxon>Bacteria</taxon>
        <taxon>Pseudomonadati</taxon>
        <taxon>Bacteroidota</taxon>
        <taxon>Flavobacteriia</taxon>
        <taxon>Flavobacteriales</taxon>
        <taxon>Flavobacteriaceae</taxon>
        <taxon>Flavobacterium</taxon>
    </lineage>
</organism>
<dbReference type="SMART" id="SM00060">
    <property type="entry name" value="FN3"/>
    <property type="match status" value="4"/>
</dbReference>
<evidence type="ECO:0000256" key="1">
    <source>
        <dbReference type="ARBA" id="ARBA00022729"/>
    </source>
</evidence>
<dbReference type="SMART" id="SM00137">
    <property type="entry name" value="MAM"/>
    <property type="match status" value="2"/>
</dbReference>
<comment type="caution">
    <text evidence="5">The sequence shown here is derived from an EMBL/GenBank/DDBJ whole genome shotgun (WGS) entry which is preliminary data.</text>
</comment>
<feature type="domain" description="MAM" evidence="3">
    <location>
        <begin position="824"/>
        <end position="999"/>
    </location>
</feature>
<feature type="chain" id="PRO_5046048048" evidence="2">
    <location>
        <begin position="22"/>
        <end position="1593"/>
    </location>
</feature>
<evidence type="ECO:0000259" key="4">
    <source>
        <dbReference type="PROSITE" id="PS50853"/>
    </source>
</evidence>
<dbReference type="RefSeq" id="WP_379811030.1">
    <property type="nucleotide sequence ID" value="NZ_JBHUPC010000012.1"/>
</dbReference>
<feature type="domain" description="Fibronectin type-III" evidence="4">
    <location>
        <begin position="453"/>
        <end position="545"/>
    </location>
</feature>
<dbReference type="Gene3D" id="2.60.120.260">
    <property type="entry name" value="Galactose-binding domain-like"/>
    <property type="match status" value="1"/>
</dbReference>
<dbReference type="Proteomes" id="UP001597534">
    <property type="component" value="Unassembled WGS sequence"/>
</dbReference>
<dbReference type="InterPro" id="IPR036116">
    <property type="entry name" value="FN3_sf"/>
</dbReference>
<dbReference type="CDD" id="cd00063">
    <property type="entry name" value="FN3"/>
    <property type="match status" value="3"/>
</dbReference>
<protein>
    <submittedName>
        <fullName evidence="5">Fibronectin type III domain-containing protein</fullName>
    </submittedName>
</protein>
<proteinExistence type="predicted"/>
<dbReference type="PROSITE" id="PS50853">
    <property type="entry name" value="FN3"/>
    <property type="match status" value="4"/>
</dbReference>
<dbReference type="InterPro" id="IPR000998">
    <property type="entry name" value="MAM_dom"/>
</dbReference>
<feature type="domain" description="Fibronectin type-III" evidence="4">
    <location>
        <begin position="185"/>
        <end position="280"/>
    </location>
</feature>
<dbReference type="InterPro" id="IPR003961">
    <property type="entry name" value="FN3_dom"/>
</dbReference>
<dbReference type="InterPro" id="IPR045474">
    <property type="entry name" value="GEVED"/>
</dbReference>
<dbReference type="Pfam" id="PF18962">
    <property type="entry name" value="Por_Secre_tail"/>
    <property type="match status" value="1"/>
</dbReference>
<feature type="signal peptide" evidence="2">
    <location>
        <begin position="1"/>
        <end position="21"/>
    </location>
</feature>
<evidence type="ECO:0000313" key="5">
    <source>
        <dbReference type="EMBL" id="MFD2891442.1"/>
    </source>
</evidence>
<name>A0ABW5YK33_9FLAO</name>
<dbReference type="InterPro" id="IPR051560">
    <property type="entry name" value="MAM_domain-containing"/>
</dbReference>
<reference evidence="6" key="1">
    <citation type="journal article" date="2019" name="Int. J. Syst. Evol. Microbiol.">
        <title>The Global Catalogue of Microorganisms (GCM) 10K type strain sequencing project: providing services to taxonomists for standard genome sequencing and annotation.</title>
        <authorList>
            <consortium name="The Broad Institute Genomics Platform"/>
            <consortium name="The Broad Institute Genome Sequencing Center for Infectious Disease"/>
            <person name="Wu L."/>
            <person name="Ma J."/>
        </authorList>
    </citation>
    <scope>NUCLEOTIDE SEQUENCE [LARGE SCALE GENOMIC DNA]</scope>
    <source>
        <strain evidence="6">KCTC 22671</strain>
    </source>
</reference>
<feature type="domain" description="Fibronectin type-III" evidence="4">
    <location>
        <begin position="999"/>
        <end position="1092"/>
    </location>
</feature>
<dbReference type="SUPFAM" id="SSF49899">
    <property type="entry name" value="Concanavalin A-like lectins/glucanases"/>
    <property type="match status" value="3"/>
</dbReference>
<dbReference type="PANTHER" id="PTHR23282:SF101">
    <property type="entry name" value="MAM DOMAIN-CONTAINING PROTEIN"/>
    <property type="match status" value="1"/>
</dbReference>
<feature type="domain" description="MAM" evidence="3">
    <location>
        <begin position="285"/>
        <end position="453"/>
    </location>
</feature>
<dbReference type="Gene3D" id="2.60.120.200">
    <property type="match status" value="3"/>
</dbReference>
<feature type="domain" description="MAM" evidence="3">
    <location>
        <begin position="525"/>
        <end position="726"/>
    </location>
</feature>
<dbReference type="InterPro" id="IPR026444">
    <property type="entry name" value="Secre_tail"/>
</dbReference>
<dbReference type="InterPro" id="IPR013320">
    <property type="entry name" value="ConA-like_dom_sf"/>
</dbReference>
<dbReference type="InterPro" id="IPR013783">
    <property type="entry name" value="Ig-like_fold"/>
</dbReference>
<dbReference type="PROSITE" id="PS50060">
    <property type="entry name" value="MAM_2"/>
    <property type="match status" value="3"/>
</dbReference>
<dbReference type="Pfam" id="PF00041">
    <property type="entry name" value="fn3"/>
    <property type="match status" value="1"/>
</dbReference>
<dbReference type="Pfam" id="PF20009">
    <property type="entry name" value="GEVED"/>
    <property type="match status" value="1"/>
</dbReference>
<evidence type="ECO:0000259" key="3">
    <source>
        <dbReference type="PROSITE" id="PS50060"/>
    </source>
</evidence>
<evidence type="ECO:0000256" key="2">
    <source>
        <dbReference type="SAM" id="SignalP"/>
    </source>
</evidence>
<dbReference type="Pfam" id="PF00629">
    <property type="entry name" value="MAM"/>
    <property type="match status" value="2"/>
</dbReference>
<feature type="domain" description="Fibronectin type-III" evidence="4">
    <location>
        <begin position="726"/>
        <end position="818"/>
    </location>
</feature>
<dbReference type="PANTHER" id="PTHR23282">
    <property type="entry name" value="APICAL ENDOSOMAL GLYCOPROTEIN PRECURSOR"/>
    <property type="match status" value="1"/>
</dbReference>
<dbReference type="CDD" id="cd06263">
    <property type="entry name" value="MAM"/>
    <property type="match status" value="2"/>
</dbReference>
<evidence type="ECO:0000313" key="6">
    <source>
        <dbReference type="Proteomes" id="UP001597534"/>
    </source>
</evidence>
<gene>
    <name evidence="5" type="ORF">ACFS5J_05370</name>
</gene>
<dbReference type="SUPFAM" id="SSF49265">
    <property type="entry name" value="Fibronectin type III"/>
    <property type="match status" value="4"/>
</dbReference>
<keyword evidence="1 2" id="KW-0732">Signal</keyword>
<accession>A0ABW5YK33</accession>
<keyword evidence="6" id="KW-1185">Reference proteome</keyword>
<sequence length="1593" mass="169886">MKKITKFLFVFFLVASWHVGAQISVVENFDSGTSLPMGWTQAGGTTIAAADACFGNSIRDNLYGSSTTGTLTSPNQVAASNATDLTFSFDYKIENWNSSTAAPAGWGSTQLQYSLDDGTTWTTFHTIDDTNHVVSNVCTTVTQIIPLASLPAGSDFKFRFSHTWASGDWDIYIDNITVNQVSTNPPSCTALSVPANGATGITNTVIAWPIASGIPTGYKLSIGTTTGGTDVLNMVDVGNVNTYDMVSLGSGTTYYVTVVPYNALGDATGCTESTFTSCGALVAPFSEGFENSGSIPNCWTMSGGENWQFSNTPGINHIGNNGNMTGFTPSGNYFAWVDDSGTPPNDVTLTSPPIDISALTTPRIVFYEISDNEGSNENATLNVEVWDGAAWNLMATYNTNTIGWEKKIISLNSLTFTGNFIQVRFIILGSPSQFYDDIAIDDVSVQETPNCVEPSSFAGSNITATTIDLSWTDPTGQQFDFEYTVQAQGTGVPTVSGTPIDQETVTAGALTPLMPNTLYEAWIRADCGTEYSDWVGPIYFKTLCSVYTAPWTYDVETAVATTNASIEDCWSTIPTVTTALFRWNVDASGSTPTTGTGPSGANSGTNYFYTEGSSGATGAVAELYSPLVDVSGLTTPSLQFYYHMFGNNMGDLHVDVFDGTTWINDVDVIIGQQQTAEADIWALRIVDLSAYNGTIQVRFRGIRGNGGNSDMSLDDISFVEAPTCFPVTDVTVDFVTDTTVQIGWTDGTATNTWNIEYGPVGFTPGTGTVVAAGVNPYLLGSVTPLTPNTTYEFYVQANCGAGDLSLLTGPISFSTLCAPVSAPWTYDVETGSATTNSSIGDCWSSNPSSINNAYRWDLDDNGSTPSGGTGPSGAYSGTKYFYTEASSGVQGDVAELYTPLVNISALTAPSLQFYYHMFGVTMGDLHVDVFDGTAWVNDVDIITGQQQLATSDPWILKVISLASYSGIIQVRFRAVRGNGLTGDISLDNIAFVEAPSCLPPTSFAANNITDISVELSWADMSAVSQFDFEYVIQPQGTGTPSAAGIPISNATSVVDNTLTPVTAYEAWIRADCGNGTYSSWVGPVNFATTCAVYSVPSVEDFSIFVPDCWEKGDNGDLVAGPAAFGAGSWFADGFSNNGTTGAIKVNFYNLSSNEWMMTPLYNIPATGYEMKFDAALTQWNQTYAPTTPWDAGDRVEVLVSTGFTNWTVLYTYDNTNPPLASGSTNIIDLDAYAGSIVRFAFRVISGPTDGSDDTDFFVDNFEIRLTPTTPPTCAANVVGTPDATCGNFTSTLTWDAVSGADGYLITLGTTSGGNDVLDNVDLGVALSYDYIGTLNTTYYFTITPYNANGNAAGCTEATFTTNANGCYCTSVPTSIDNNGVTNVLIGTTNYPNGVVAYADYTTTGTPQDLERDALANLQVTFETGFTYGTNVWIDFNDDYNFDSSELVSSGTSLSTNPTTLDVSFTMPADAALGNHRMRIGTADSGQVPPNPCYSGTWGVTLDFTVNIIENLSTATFMNSSFKVYPNPVTNILKLEYNTEITNVKVANMLGQIVIDVNMNSTNTQVNMSHLNAGTYMVNVTIGDSIKTVKVVKQ</sequence>